<dbReference type="GO" id="GO:0003676">
    <property type="term" value="F:nucleic acid binding"/>
    <property type="evidence" value="ECO:0007669"/>
    <property type="project" value="InterPro"/>
</dbReference>
<dbReference type="PANTHER" id="PTHR30562">
    <property type="entry name" value="UVRC/OXIDOREDUCTASE"/>
    <property type="match status" value="1"/>
</dbReference>
<dbReference type="SUPFAM" id="SSF53098">
    <property type="entry name" value="Ribonuclease H-like"/>
    <property type="match status" value="1"/>
</dbReference>
<dbReference type="SMART" id="SM00465">
    <property type="entry name" value="GIYc"/>
    <property type="match status" value="1"/>
</dbReference>
<evidence type="ECO:0000259" key="1">
    <source>
        <dbReference type="PROSITE" id="PS50164"/>
    </source>
</evidence>
<dbReference type="PROSITE" id="PS50164">
    <property type="entry name" value="GIY_YIG"/>
    <property type="match status" value="1"/>
</dbReference>
<sequence>MSDLRDRIHTYLRERPSGATSEEIAAEALKLRGNPGVFERVVGTALRDDARFTRSSDGRWRLAPSTRATPLDRAVFTVVSLGASGHASPRPSRMAEVGALRVVGGQVAKRFYCAVLPGADARSKGGATASDANEGVAAGQALTDLAAFSADSTWVAEDLRGTLSLIDWEARRAGAPRPPSEGVSLRRLGRRLFPEIRVRGVRDLAAALGLSRQEVGRADREADALGAILVALLDRCRSQGAATLEAVLALQEPDLEGVDFSGYAFDRAFLRGLPERTGVYLMLDRNGTLLYVGKAKSLRDRVGAYFARTTMRSERMRQFLGRVYDLRVEVVGSELEALLLEGRLIRAYRPEVNVQMEVHERSAAQPLGDAIFVLPSAAEGCVELFMVREGMGLRQVRAQQDLSDIDGVKAALEEVYGDQEDESERSEDEQADAEIARSWLTAHGTGVSRLEMKRVKDLKEGLRLLRDYIAGCAPTWERVTYV</sequence>
<dbReference type="Gene3D" id="3.40.1440.10">
    <property type="entry name" value="GIY-YIG endonuclease"/>
    <property type="match status" value="1"/>
</dbReference>
<dbReference type="InterPro" id="IPR000305">
    <property type="entry name" value="GIY-YIG_endonuc"/>
</dbReference>
<dbReference type="CDD" id="cd10434">
    <property type="entry name" value="GIY-YIG_UvrC_Cho"/>
    <property type="match status" value="1"/>
</dbReference>
<dbReference type="Gene3D" id="3.30.420.10">
    <property type="entry name" value="Ribonuclease H-like superfamily/Ribonuclease H"/>
    <property type="match status" value="1"/>
</dbReference>
<dbReference type="InterPro" id="IPR047296">
    <property type="entry name" value="GIY-YIG_UvrC_Cho"/>
</dbReference>
<dbReference type="InterPro" id="IPR036397">
    <property type="entry name" value="RNaseH_sf"/>
</dbReference>
<proteinExistence type="predicted"/>
<dbReference type="Pfam" id="PF01541">
    <property type="entry name" value="GIY-YIG"/>
    <property type="match status" value="1"/>
</dbReference>
<evidence type="ECO:0000313" key="3">
    <source>
        <dbReference type="Proteomes" id="UP000178606"/>
    </source>
</evidence>
<dbReference type="InterPro" id="IPR050066">
    <property type="entry name" value="UvrABC_protein_C"/>
</dbReference>
<reference evidence="2 3" key="1">
    <citation type="journal article" date="2016" name="Nat. Commun.">
        <title>Thousands of microbial genomes shed light on interconnected biogeochemical processes in an aquifer system.</title>
        <authorList>
            <person name="Anantharaman K."/>
            <person name="Brown C.T."/>
            <person name="Hug L.A."/>
            <person name="Sharon I."/>
            <person name="Castelle C.J."/>
            <person name="Probst A.J."/>
            <person name="Thomas B.C."/>
            <person name="Singh A."/>
            <person name="Wilkins M.J."/>
            <person name="Karaoz U."/>
            <person name="Brodie E.L."/>
            <person name="Williams K.H."/>
            <person name="Hubbard S.S."/>
            <person name="Banfield J.F."/>
        </authorList>
    </citation>
    <scope>NUCLEOTIDE SEQUENCE [LARGE SCALE GENOMIC DNA]</scope>
    <source>
        <strain evidence="3">RIFCSPLOWO2_12_FULL_64_10</strain>
    </source>
</reference>
<accession>A0A1F6D210</accession>
<dbReference type="EMBL" id="MFKF01000076">
    <property type="protein sequence ID" value="OGG55466.1"/>
    <property type="molecule type" value="Genomic_DNA"/>
</dbReference>
<dbReference type="PANTHER" id="PTHR30562:SF1">
    <property type="entry name" value="UVRABC SYSTEM PROTEIN C"/>
    <property type="match status" value="1"/>
</dbReference>
<dbReference type="InterPro" id="IPR035901">
    <property type="entry name" value="GIY-YIG_endonuc_sf"/>
</dbReference>
<dbReference type="GO" id="GO:0009380">
    <property type="term" value="C:excinuclease repair complex"/>
    <property type="evidence" value="ECO:0007669"/>
    <property type="project" value="TreeGrafter"/>
</dbReference>
<gene>
    <name evidence="2" type="ORF">A3F84_01520</name>
</gene>
<comment type="caution">
    <text evidence="2">The sequence shown here is derived from an EMBL/GenBank/DDBJ whole genome shotgun (WGS) entry which is preliminary data.</text>
</comment>
<protein>
    <recommendedName>
        <fullName evidence="1">GIY-YIG domain-containing protein</fullName>
    </recommendedName>
</protein>
<dbReference type="Proteomes" id="UP000178606">
    <property type="component" value="Unassembled WGS sequence"/>
</dbReference>
<dbReference type="AlphaFoldDB" id="A0A1F6D210"/>
<evidence type="ECO:0000313" key="2">
    <source>
        <dbReference type="EMBL" id="OGG55466.1"/>
    </source>
</evidence>
<dbReference type="SUPFAM" id="SSF82771">
    <property type="entry name" value="GIY-YIG endonuclease"/>
    <property type="match status" value="1"/>
</dbReference>
<organism evidence="2 3">
    <name type="scientific">Handelsmanbacteria sp. (strain RIFCSPLOWO2_12_FULL_64_10)</name>
    <dbReference type="NCBI Taxonomy" id="1817868"/>
    <lineage>
        <taxon>Bacteria</taxon>
        <taxon>Candidatus Handelsmaniibacteriota</taxon>
    </lineage>
</organism>
<dbReference type="InterPro" id="IPR012337">
    <property type="entry name" value="RNaseH-like_sf"/>
</dbReference>
<dbReference type="GO" id="GO:0006289">
    <property type="term" value="P:nucleotide-excision repair"/>
    <property type="evidence" value="ECO:0007669"/>
    <property type="project" value="InterPro"/>
</dbReference>
<feature type="domain" description="GIY-YIG" evidence="1">
    <location>
        <begin position="275"/>
        <end position="354"/>
    </location>
</feature>
<name>A0A1F6D210_HANXR</name>